<dbReference type="EMBL" id="HG739085">
    <property type="protein sequence ID" value="CDO97444.1"/>
    <property type="molecule type" value="Genomic_DNA"/>
</dbReference>
<protein>
    <submittedName>
        <fullName evidence="2">Uncharacterized protein</fullName>
    </submittedName>
</protein>
<organism evidence="2 3">
    <name type="scientific">Coffea canephora</name>
    <name type="common">Robusta coffee</name>
    <dbReference type="NCBI Taxonomy" id="49390"/>
    <lineage>
        <taxon>Eukaryota</taxon>
        <taxon>Viridiplantae</taxon>
        <taxon>Streptophyta</taxon>
        <taxon>Embryophyta</taxon>
        <taxon>Tracheophyta</taxon>
        <taxon>Spermatophyta</taxon>
        <taxon>Magnoliopsida</taxon>
        <taxon>eudicotyledons</taxon>
        <taxon>Gunneridae</taxon>
        <taxon>Pentapetalae</taxon>
        <taxon>asterids</taxon>
        <taxon>lamiids</taxon>
        <taxon>Gentianales</taxon>
        <taxon>Rubiaceae</taxon>
        <taxon>Ixoroideae</taxon>
        <taxon>Gardenieae complex</taxon>
        <taxon>Bertiereae - Coffeeae clade</taxon>
        <taxon>Coffeeae</taxon>
        <taxon>Coffea</taxon>
    </lineage>
</organism>
<dbReference type="Proteomes" id="UP000295252">
    <property type="component" value="Chromosome IV"/>
</dbReference>
<proteinExistence type="predicted"/>
<feature type="region of interest" description="Disordered" evidence="1">
    <location>
        <begin position="1"/>
        <end position="22"/>
    </location>
</feature>
<evidence type="ECO:0000313" key="3">
    <source>
        <dbReference type="Proteomes" id="UP000295252"/>
    </source>
</evidence>
<sequence>MPSKLWNASEGPSEKCSAFASEGPTTHQLDQDTLQLYLYTLTCQQIPISSFIITRTTGCQTTQLRSLV</sequence>
<keyword evidence="3" id="KW-1185">Reference proteome</keyword>
<gene>
    <name evidence="2" type="ORF">GSCOC_T00014790001</name>
</gene>
<evidence type="ECO:0000256" key="1">
    <source>
        <dbReference type="SAM" id="MobiDB-lite"/>
    </source>
</evidence>
<dbReference type="Gramene" id="CDO97444">
    <property type="protein sequence ID" value="CDO97444"/>
    <property type="gene ID" value="GSCOC_T00014790001"/>
</dbReference>
<dbReference type="AlphaFoldDB" id="A0A068TNA4"/>
<accession>A0A068TNA4</accession>
<name>A0A068TNA4_COFCA</name>
<reference evidence="3" key="1">
    <citation type="journal article" date="2014" name="Science">
        <title>The coffee genome provides insight into the convergent evolution of caffeine biosynthesis.</title>
        <authorList>
            <person name="Denoeud F."/>
            <person name="Carretero-Paulet L."/>
            <person name="Dereeper A."/>
            <person name="Droc G."/>
            <person name="Guyot R."/>
            <person name="Pietrella M."/>
            <person name="Zheng C."/>
            <person name="Alberti A."/>
            <person name="Anthony F."/>
            <person name="Aprea G."/>
            <person name="Aury J.M."/>
            <person name="Bento P."/>
            <person name="Bernard M."/>
            <person name="Bocs S."/>
            <person name="Campa C."/>
            <person name="Cenci A."/>
            <person name="Combes M.C."/>
            <person name="Crouzillat D."/>
            <person name="Da Silva C."/>
            <person name="Daddiego L."/>
            <person name="De Bellis F."/>
            <person name="Dussert S."/>
            <person name="Garsmeur O."/>
            <person name="Gayraud T."/>
            <person name="Guignon V."/>
            <person name="Jahn K."/>
            <person name="Jamilloux V."/>
            <person name="Joet T."/>
            <person name="Labadie K."/>
            <person name="Lan T."/>
            <person name="Leclercq J."/>
            <person name="Lepelley M."/>
            <person name="Leroy T."/>
            <person name="Li L.T."/>
            <person name="Librado P."/>
            <person name="Lopez L."/>
            <person name="Munoz A."/>
            <person name="Noel B."/>
            <person name="Pallavicini A."/>
            <person name="Perrotta G."/>
            <person name="Poncet V."/>
            <person name="Pot D."/>
            <person name="Priyono X."/>
            <person name="Rigoreau M."/>
            <person name="Rouard M."/>
            <person name="Rozas J."/>
            <person name="Tranchant-Dubreuil C."/>
            <person name="VanBuren R."/>
            <person name="Zhang Q."/>
            <person name="Andrade A.C."/>
            <person name="Argout X."/>
            <person name="Bertrand B."/>
            <person name="de Kochko A."/>
            <person name="Graziosi G."/>
            <person name="Henry R.J."/>
            <person name="Jayarama X."/>
            <person name="Ming R."/>
            <person name="Nagai C."/>
            <person name="Rounsley S."/>
            <person name="Sankoff D."/>
            <person name="Giuliano G."/>
            <person name="Albert V.A."/>
            <person name="Wincker P."/>
            <person name="Lashermes P."/>
        </authorList>
    </citation>
    <scope>NUCLEOTIDE SEQUENCE [LARGE SCALE GENOMIC DNA]</scope>
    <source>
        <strain evidence="3">cv. DH200-94</strain>
    </source>
</reference>
<dbReference type="InParanoid" id="A0A068TNA4"/>
<evidence type="ECO:0000313" key="2">
    <source>
        <dbReference type="EMBL" id="CDO97444.1"/>
    </source>
</evidence>